<gene>
    <name evidence="1" type="ORF">O6H91_06G047000</name>
</gene>
<reference evidence="2" key="1">
    <citation type="journal article" date="2024" name="Proc. Natl. Acad. Sci. U.S.A.">
        <title>Extraordinary preservation of gene collinearity over three hundred million years revealed in homosporous lycophytes.</title>
        <authorList>
            <person name="Li C."/>
            <person name="Wickell D."/>
            <person name="Kuo L.Y."/>
            <person name="Chen X."/>
            <person name="Nie B."/>
            <person name="Liao X."/>
            <person name="Peng D."/>
            <person name="Ji J."/>
            <person name="Jenkins J."/>
            <person name="Williams M."/>
            <person name="Shu S."/>
            <person name="Plott C."/>
            <person name="Barry K."/>
            <person name="Rajasekar S."/>
            <person name="Grimwood J."/>
            <person name="Han X."/>
            <person name="Sun S."/>
            <person name="Hou Z."/>
            <person name="He W."/>
            <person name="Dai G."/>
            <person name="Sun C."/>
            <person name="Schmutz J."/>
            <person name="Leebens-Mack J.H."/>
            <person name="Li F.W."/>
            <person name="Wang L."/>
        </authorList>
    </citation>
    <scope>NUCLEOTIDE SEQUENCE [LARGE SCALE GENOMIC DNA]</scope>
    <source>
        <strain evidence="2">cv. PW_Plant_1</strain>
    </source>
</reference>
<evidence type="ECO:0000313" key="1">
    <source>
        <dbReference type="EMBL" id="KAJ7552226.1"/>
    </source>
</evidence>
<sequence>MDNNVALMPGANVFPSKSSLQPVLQKEDLQQGSPGRRSSIGSTKQYYANGNRTPLSTSQSTTAPNSPPAAGSLPTRTPNVDGMEFFLQARNRLSYEQFSAFMANIRELNAHRRTREETLRAADEIFGPENNDLYKSFENLQSRHVSAYFRQ</sequence>
<evidence type="ECO:0000313" key="2">
    <source>
        <dbReference type="Proteomes" id="UP001162992"/>
    </source>
</evidence>
<name>A0ACC2DDB4_DIPCM</name>
<proteinExistence type="predicted"/>
<dbReference type="EMBL" id="CM055097">
    <property type="protein sequence ID" value="KAJ7552226.1"/>
    <property type="molecule type" value="Genomic_DNA"/>
</dbReference>
<accession>A0ACC2DDB4</accession>
<organism evidence="1 2">
    <name type="scientific">Diphasiastrum complanatum</name>
    <name type="common">Issler's clubmoss</name>
    <name type="synonym">Lycopodium complanatum</name>
    <dbReference type="NCBI Taxonomy" id="34168"/>
    <lineage>
        <taxon>Eukaryota</taxon>
        <taxon>Viridiplantae</taxon>
        <taxon>Streptophyta</taxon>
        <taxon>Embryophyta</taxon>
        <taxon>Tracheophyta</taxon>
        <taxon>Lycopodiopsida</taxon>
        <taxon>Lycopodiales</taxon>
        <taxon>Lycopodiaceae</taxon>
        <taxon>Lycopodioideae</taxon>
        <taxon>Diphasiastrum</taxon>
    </lineage>
</organism>
<protein>
    <submittedName>
        <fullName evidence="1">Uncharacterized protein</fullName>
    </submittedName>
</protein>
<keyword evidence="2" id="KW-1185">Reference proteome</keyword>
<comment type="caution">
    <text evidence="1">The sequence shown here is derived from an EMBL/GenBank/DDBJ whole genome shotgun (WGS) entry which is preliminary data.</text>
</comment>
<dbReference type="Proteomes" id="UP001162992">
    <property type="component" value="Chromosome 6"/>
</dbReference>